<accession>A0A431FQH0</accession>
<dbReference type="EMBL" id="PRCK01000003">
    <property type="protein sequence ID" value="RTJ95718.1"/>
    <property type="molecule type" value="Genomic_DNA"/>
</dbReference>
<evidence type="ECO:0000313" key="8">
    <source>
        <dbReference type="EMBL" id="RTJ95718.1"/>
    </source>
</evidence>
<gene>
    <name evidence="8" type="ORF">C3H42_04510</name>
</gene>
<evidence type="ECO:0000256" key="2">
    <source>
        <dbReference type="ARBA" id="ARBA00022691"/>
    </source>
</evidence>
<dbReference type="GO" id="GO:0005829">
    <property type="term" value="C:cytosol"/>
    <property type="evidence" value="ECO:0007669"/>
    <property type="project" value="TreeGrafter"/>
</dbReference>
<sequence length="487" mass="56032">MSDILFINPGDRKKVFQKLGDDATAIEPPYLTLSYASYLEKKGFNVSILDVNALNLSIDEIFEFVKNKNPKLIVLVVYGNQPSASTQNMTITEHIAGSLKSKFKIEIVVLGLHPSALPKTTLESGYFDYVVEGEGQISLEKLINYKNNKISIEDVDGLWYYKNGIICNNNRATLIKNLDEYMPIANWDLLPMDKYRAHNWHCFTTNDIRTPYAAIYTSLGCPYSCEFCCINAPFGKSGIRYRSPEIVVAELEMLNLKYNVKNIKIIDEMFVLHEQHYMRIVDLIIEKKLDLNIWCYARVDTIKEENLKRMKIAGINWLALGIESANPNVRDGAHKKLKVNDIKTIINLIRKHDINIIGNFIFGLPDDTLESMRETLDMAKELNCEFVNFYCAMAYPGSRLYNIAIQKNWKLPETWIGFSQHSYDMLPLPSNTLSARDIVAFRDNAFNEYFSNNKYLTMIENKFGKNVRENLENICKIKLKRKILGDL</sequence>
<dbReference type="CDD" id="cd01335">
    <property type="entry name" value="Radical_SAM"/>
    <property type="match status" value="1"/>
</dbReference>
<dbReference type="InterPro" id="IPR058240">
    <property type="entry name" value="rSAM_sf"/>
</dbReference>
<evidence type="ECO:0000256" key="3">
    <source>
        <dbReference type="ARBA" id="ARBA00022723"/>
    </source>
</evidence>
<dbReference type="GO" id="GO:0003824">
    <property type="term" value="F:catalytic activity"/>
    <property type="evidence" value="ECO:0007669"/>
    <property type="project" value="InterPro"/>
</dbReference>
<dbReference type="PANTHER" id="PTHR43409:SF16">
    <property type="entry name" value="SLR0320 PROTEIN"/>
    <property type="match status" value="1"/>
</dbReference>
<dbReference type="InterPro" id="IPR023404">
    <property type="entry name" value="rSAM_horseshoe"/>
</dbReference>
<dbReference type="Proteomes" id="UP000287237">
    <property type="component" value="Unassembled WGS sequence"/>
</dbReference>
<dbReference type="Pfam" id="PF04055">
    <property type="entry name" value="Radical_SAM"/>
    <property type="match status" value="1"/>
</dbReference>
<dbReference type="PROSITE" id="PS51918">
    <property type="entry name" value="RADICAL_SAM"/>
    <property type="match status" value="1"/>
</dbReference>
<dbReference type="GO" id="GO:0031419">
    <property type="term" value="F:cobalamin binding"/>
    <property type="evidence" value="ECO:0007669"/>
    <property type="project" value="InterPro"/>
</dbReference>
<keyword evidence="5" id="KW-0411">Iron-sulfur</keyword>
<evidence type="ECO:0000256" key="5">
    <source>
        <dbReference type="ARBA" id="ARBA00023014"/>
    </source>
</evidence>
<dbReference type="SMART" id="SM00729">
    <property type="entry name" value="Elp3"/>
    <property type="match status" value="1"/>
</dbReference>
<keyword evidence="2" id="KW-0949">S-adenosyl-L-methionine</keyword>
<evidence type="ECO:0000259" key="6">
    <source>
        <dbReference type="PROSITE" id="PS51332"/>
    </source>
</evidence>
<dbReference type="GO" id="GO:0051539">
    <property type="term" value="F:4 iron, 4 sulfur cluster binding"/>
    <property type="evidence" value="ECO:0007669"/>
    <property type="project" value="UniProtKB-KW"/>
</dbReference>
<feature type="domain" description="B12-binding" evidence="6">
    <location>
        <begin position="11"/>
        <end position="153"/>
    </location>
</feature>
<comment type="cofactor">
    <cofactor evidence="1">
        <name>[4Fe-4S] cluster</name>
        <dbReference type="ChEBI" id="CHEBI:49883"/>
    </cofactor>
</comment>
<keyword evidence="3" id="KW-0479">Metal-binding</keyword>
<dbReference type="RefSeq" id="WP_126229013.1">
    <property type="nucleotide sequence ID" value="NZ_PRBM01000003.1"/>
</dbReference>
<dbReference type="AlphaFoldDB" id="A0A431FQH0"/>
<dbReference type="GO" id="GO:0046872">
    <property type="term" value="F:metal ion binding"/>
    <property type="evidence" value="ECO:0007669"/>
    <property type="project" value="UniProtKB-KW"/>
</dbReference>
<dbReference type="InterPro" id="IPR034466">
    <property type="entry name" value="Methyltransferase_Class_B"/>
</dbReference>
<dbReference type="InterPro" id="IPR051198">
    <property type="entry name" value="BchE-like"/>
</dbReference>
<evidence type="ECO:0000313" key="9">
    <source>
        <dbReference type="Proteomes" id="UP000287237"/>
    </source>
</evidence>
<dbReference type="SUPFAM" id="SSF102114">
    <property type="entry name" value="Radical SAM enzymes"/>
    <property type="match status" value="1"/>
</dbReference>
<dbReference type="SFLD" id="SFLDG01123">
    <property type="entry name" value="methyltransferase_(Class_B)"/>
    <property type="match status" value="1"/>
</dbReference>
<reference evidence="8" key="1">
    <citation type="journal article" date="2019" name="Appl. Environ. Microbiol.">
        <title>Population genetics and characterization of Campylobacter jejuni isolates in western jackdaws and game birds in Finland.</title>
        <authorList>
            <person name="Kovanen S."/>
            <person name="Rossi M."/>
            <person name="Pohja-Mykra M."/>
            <person name="Nieminen T."/>
            <person name="Raunio-Saarnisto M."/>
            <person name="Sauvala M."/>
            <person name="Fredriksson-Ahomaa M."/>
            <person name="Hanninen M.L."/>
            <person name="Kivisto R."/>
        </authorList>
    </citation>
    <scope>NUCLEOTIDE SEQUENCE [LARGE SCALE GENOMIC DNA]</scope>
    <source>
        <strain evidence="8">CB296</strain>
    </source>
</reference>
<feature type="domain" description="Radical SAM core" evidence="7">
    <location>
        <begin position="207"/>
        <end position="436"/>
    </location>
</feature>
<evidence type="ECO:0000256" key="1">
    <source>
        <dbReference type="ARBA" id="ARBA00001966"/>
    </source>
</evidence>
<dbReference type="PANTHER" id="PTHR43409">
    <property type="entry name" value="ANAEROBIC MAGNESIUM-PROTOPORPHYRIN IX MONOMETHYL ESTER CYCLASE-RELATED"/>
    <property type="match status" value="1"/>
</dbReference>
<keyword evidence="4" id="KW-0408">Iron</keyword>
<evidence type="ECO:0000259" key="7">
    <source>
        <dbReference type="PROSITE" id="PS51918"/>
    </source>
</evidence>
<name>A0A431FQH0_CAMJU</name>
<proteinExistence type="predicted"/>
<comment type="caution">
    <text evidence="8">The sequence shown here is derived from an EMBL/GenBank/DDBJ whole genome shotgun (WGS) entry which is preliminary data.</text>
</comment>
<dbReference type="SFLD" id="SFLDS00029">
    <property type="entry name" value="Radical_SAM"/>
    <property type="match status" value="1"/>
</dbReference>
<dbReference type="InterPro" id="IPR006158">
    <property type="entry name" value="Cobalamin-bd"/>
</dbReference>
<dbReference type="SFLD" id="SFLDG01082">
    <property type="entry name" value="B12-binding_domain_containing"/>
    <property type="match status" value="1"/>
</dbReference>
<protein>
    <submittedName>
        <fullName evidence="8">B12-binding domain-containing radical SAM protein</fullName>
    </submittedName>
</protein>
<dbReference type="PROSITE" id="PS51332">
    <property type="entry name" value="B12_BINDING"/>
    <property type="match status" value="1"/>
</dbReference>
<evidence type="ECO:0000256" key="4">
    <source>
        <dbReference type="ARBA" id="ARBA00023004"/>
    </source>
</evidence>
<dbReference type="InterPro" id="IPR007197">
    <property type="entry name" value="rSAM"/>
</dbReference>
<dbReference type="InterPro" id="IPR006638">
    <property type="entry name" value="Elp3/MiaA/NifB-like_rSAM"/>
</dbReference>
<dbReference type="Gene3D" id="3.40.50.280">
    <property type="entry name" value="Cobalamin-binding domain"/>
    <property type="match status" value="1"/>
</dbReference>
<dbReference type="Gene3D" id="3.80.30.20">
    <property type="entry name" value="tm_1862 like domain"/>
    <property type="match status" value="1"/>
</dbReference>
<organism evidence="8 9">
    <name type="scientific">Campylobacter jejuni</name>
    <dbReference type="NCBI Taxonomy" id="197"/>
    <lineage>
        <taxon>Bacteria</taxon>
        <taxon>Pseudomonadati</taxon>
        <taxon>Campylobacterota</taxon>
        <taxon>Epsilonproteobacteria</taxon>
        <taxon>Campylobacterales</taxon>
        <taxon>Campylobacteraceae</taxon>
        <taxon>Campylobacter</taxon>
    </lineage>
</organism>
<dbReference type="Pfam" id="PF02310">
    <property type="entry name" value="B12-binding"/>
    <property type="match status" value="1"/>
</dbReference>